<dbReference type="Pfam" id="PF13646">
    <property type="entry name" value="HEAT_2"/>
    <property type="match status" value="3"/>
</dbReference>
<keyword evidence="6" id="KW-1185">Reference proteome</keyword>
<dbReference type="InterPro" id="IPR003593">
    <property type="entry name" value="AAA+_ATPase"/>
</dbReference>
<accession>K9VIZ2</accession>
<organism evidence="5 6">
    <name type="scientific">Phormidium nigroviride PCC 7112</name>
    <dbReference type="NCBI Taxonomy" id="179408"/>
    <lineage>
        <taxon>Bacteria</taxon>
        <taxon>Bacillati</taxon>
        <taxon>Cyanobacteriota</taxon>
        <taxon>Cyanophyceae</taxon>
        <taxon>Oscillatoriophycideae</taxon>
        <taxon>Oscillatoriales</taxon>
        <taxon>Oscillatoriaceae</taxon>
        <taxon>Phormidium</taxon>
    </lineage>
</organism>
<keyword evidence="2" id="KW-0605">Phycobilisome</keyword>
<reference evidence="5 6" key="1">
    <citation type="submission" date="2012-05" db="EMBL/GenBank/DDBJ databases">
        <title>Finished chromosome of genome of Oscillatoria sp. PCC 7112.</title>
        <authorList>
            <consortium name="US DOE Joint Genome Institute"/>
            <person name="Gugger M."/>
            <person name="Coursin T."/>
            <person name="Rippka R."/>
            <person name="Tandeau De Marsac N."/>
            <person name="Huntemann M."/>
            <person name="Wei C.-L."/>
            <person name="Han J."/>
            <person name="Detter J.C."/>
            <person name="Han C."/>
            <person name="Tapia R."/>
            <person name="Davenport K."/>
            <person name="Daligault H."/>
            <person name="Erkkila T."/>
            <person name="Gu W."/>
            <person name="Munk A.C.C."/>
            <person name="Teshima H."/>
            <person name="Xu Y."/>
            <person name="Chain P."/>
            <person name="Chen A."/>
            <person name="Krypides N."/>
            <person name="Mavromatis K."/>
            <person name="Markowitz V."/>
            <person name="Szeto E."/>
            <person name="Ivanova N."/>
            <person name="Mikhailova N."/>
            <person name="Ovchinnikova G."/>
            <person name="Pagani I."/>
            <person name="Pati A."/>
            <person name="Goodwin L."/>
            <person name="Peters L."/>
            <person name="Pitluck S."/>
            <person name="Woyke T."/>
            <person name="Kerfeld C."/>
        </authorList>
    </citation>
    <scope>NUCLEOTIDE SEQUENCE [LARGE SCALE GENOMIC DNA]</scope>
    <source>
        <strain evidence="5 6">PCC 7112</strain>
    </source>
</reference>
<dbReference type="HOGENOM" id="CLU_002731_0_0_3"/>
<dbReference type="InterPro" id="IPR054611">
    <property type="entry name" value="NCAB"/>
</dbReference>
<gene>
    <name evidence="5" type="ORF">Osc7112_2791</name>
</gene>
<dbReference type="InterPro" id="IPR054570">
    <property type="entry name" value="NCC-H_dom"/>
</dbReference>
<dbReference type="InterPro" id="IPR011989">
    <property type="entry name" value="ARM-like"/>
</dbReference>
<evidence type="ECO:0000256" key="3">
    <source>
        <dbReference type="SAM" id="Coils"/>
    </source>
</evidence>
<evidence type="ECO:0000256" key="1">
    <source>
        <dbReference type="ARBA" id="ARBA00022549"/>
    </source>
</evidence>
<keyword evidence="1" id="KW-0042">Antenna complex</keyword>
<name>K9VIZ2_9CYAN</name>
<dbReference type="Gene3D" id="1.25.10.10">
    <property type="entry name" value="Leucine-rich Repeat Variant"/>
    <property type="match status" value="4"/>
</dbReference>
<dbReference type="Pfam" id="PF05729">
    <property type="entry name" value="NACHT"/>
    <property type="match status" value="1"/>
</dbReference>
<evidence type="ECO:0000259" key="4">
    <source>
        <dbReference type="PROSITE" id="PS50837"/>
    </source>
</evidence>
<feature type="domain" description="NACHT" evidence="4">
    <location>
        <begin position="316"/>
        <end position="440"/>
    </location>
</feature>
<dbReference type="eggNOG" id="COG5635">
    <property type="taxonomic scope" value="Bacteria"/>
</dbReference>
<keyword evidence="3" id="KW-0175">Coiled coil</keyword>
<dbReference type="GO" id="GO:0030089">
    <property type="term" value="C:phycobilisome"/>
    <property type="evidence" value="ECO:0007669"/>
    <property type="project" value="UniProtKB-KW"/>
</dbReference>
<dbReference type="InterPro" id="IPR016024">
    <property type="entry name" value="ARM-type_fold"/>
</dbReference>
<dbReference type="EMBL" id="CP003614">
    <property type="protein sequence ID" value="AFZ07200.1"/>
    <property type="molecule type" value="Genomic_DNA"/>
</dbReference>
<dbReference type="STRING" id="179408.Osc7112_2791"/>
<dbReference type="GO" id="GO:0016491">
    <property type="term" value="F:oxidoreductase activity"/>
    <property type="evidence" value="ECO:0007669"/>
    <property type="project" value="TreeGrafter"/>
</dbReference>
<dbReference type="SMART" id="SM00567">
    <property type="entry name" value="EZ_HEAT"/>
    <property type="match status" value="12"/>
</dbReference>
<dbReference type="Pfam" id="PF22730">
    <property type="entry name" value="NCC-H"/>
    <property type="match status" value="1"/>
</dbReference>
<dbReference type="SUPFAM" id="SSF48371">
    <property type="entry name" value="ARM repeat"/>
    <property type="match status" value="2"/>
</dbReference>
<evidence type="ECO:0000256" key="2">
    <source>
        <dbReference type="ARBA" id="ARBA00022738"/>
    </source>
</evidence>
<evidence type="ECO:0000313" key="5">
    <source>
        <dbReference type="EMBL" id="AFZ07200.1"/>
    </source>
</evidence>
<dbReference type="PANTHER" id="PTHR12697:SF5">
    <property type="entry name" value="DEOXYHYPUSINE HYDROXYLASE"/>
    <property type="match status" value="1"/>
</dbReference>
<feature type="coiled-coil region" evidence="3">
    <location>
        <begin position="86"/>
        <end position="113"/>
    </location>
</feature>
<dbReference type="PROSITE" id="PS50837">
    <property type="entry name" value="NACHT"/>
    <property type="match status" value="1"/>
</dbReference>
<dbReference type="Proteomes" id="UP000010478">
    <property type="component" value="Chromosome"/>
</dbReference>
<sequence>MLEAALLGLFNIAFEAIVGTQANDAAKHLCLKGIKKLSQDGKIVNHDLEKALKSSFLKAQQQIASECKQEIDPKNTDNRESFSYSLQHRRRDFDCLKRKLEKLKLDLQQVEKETVPSGIPIAGLDDIELLLTATDELKQNQVAAVKQKLLEVALENCDIAPYKTKLEQELFPLVAAYFAREIKENDKVFQIFTGQTLTRIDRTAQQMYAWLEEIVEKSRIVYQPIDWQAICQQILEEKEQQRLSSNQLTFGNHQIDDVYVPLGLVERQKVTHRREDVAAEEGLNFYRKKQITQGFEHKEFLEQVIQQGSSPKSNGKRLGIIGEPGAGKTTLLRQIANWVADEILEAIVIWVSLADLQGKELESYLFDNWLLAAIKRIGKAEATAEIKDDFLAQFNAERVWLVLDGADEMAVGDGNPLAEIERQIRTGGCIQKARIVLSCRQNVWDAIGSTLDTFDTYRTLEFSYPEQVEIFIDKWFGTPPNPPLVRRGTREEGEHRIENESLTPALARGAGGVLSQQLREALAASGKQRIRDLVKNPLRCSLLCGTWQSLDGDLPDTKAKLYQRFVTTLYQWKKPRLNWIQQQELNAALGKLALSGMLNETSRFQLRESAGYRVMGASQFELACHLGWLNLVARDGETLEGIYAFYHPTFQEYFAALAVEDWHFFLNHIPKNPQHPDARYRIFEKQWKEVILLWLGREEVGKDEKEAFIKALVKFKVGWDKFYGYRAYFLAAAGIAEFKDCRLADEIVSQIVIWGFGYFNKQKHDWRTFLDPIVEIAREVLEETDRKRAIFALVELIRNCGDEYTRREATRSLAGIGKNCPDAIAALVELINTSQDEVTRWQAADILGKIDKDSQVAIAALAELIHTSVEKNTWKRAAYSLGEIGKDSPEAIAALVELIRNSVENGFYPFFSRHNVPTCIIVAYSLVKIGKNNPVAIAALVELIRTSDNKVTQGRAAEILGRIDKDNPVAIETLLDSIRNYRPKDNRYQAAERLATIGQNNPVAIAALVDLIRTSRNKVTRWRAAECLGKIDKDNPVAISALVELSRNSNERTRWSAADSLGKIGKNNPVAIAALVELIRNSGAESTRCQAIKSLGAIGKNNPEAIFSLVELLGTSKSEYTRLQAAESLGKIDNNNPVTLSALVELLGTSYNMYLNLSELVNKLEKTGKNNPGTISALVELLGTSQNPYTGFIATECLGAIGKDNPVAIAGLVELIRNSGNEDIRCRLAECLGKIDKDNPVAIATLVDLIRNSANPDTRCRAASSLGKREKYHPVAIATLIELIPNYHPEYSIFDPADSLLEIMKGKHFAKAVSGLKNRLTSEIYKNDFGRNERCHGVIWNCAENMTYPDFYQAWHTQPTNYPTPNNHPQNTDIPTLLKQLQPTDKTFPVPLNIRALEGETDTSPIAQELCTQLYQAIFPADADIPAIRNAPEFKRLIPQLKNRLQKQHIALILHSCPCEDALSAFTRKLADNQMGIHIAWITDTPLELPLTGFAVDGDDLFDAVQNWIGRI</sequence>
<dbReference type="SUPFAM" id="SSF52540">
    <property type="entry name" value="P-loop containing nucleoside triphosphate hydrolases"/>
    <property type="match status" value="1"/>
</dbReference>
<dbReference type="eggNOG" id="COG1413">
    <property type="taxonomic scope" value="Bacteria"/>
</dbReference>
<dbReference type="PATRIC" id="fig|179408.3.peg.3424"/>
<evidence type="ECO:0000313" key="6">
    <source>
        <dbReference type="Proteomes" id="UP000010478"/>
    </source>
</evidence>
<dbReference type="InterPro" id="IPR007111">
    <property type="entry name" value="NACHT_NTPase"/>
</dbReference>
<protein>
    <submittedName>
        <fullName evidence="5">Putative signal transduction protein with Nacht domain</fullName>
    </submittedName>
</protein>
<dbReference type="RefSeq" id="WP_015176485.1">
    <property type="nucleotide sequence ID" value="NC_019729.1"/>
</dbReference>
<dbReference type="Pfam" id="PF22724">
    <property type="entry name" value="NCAB1"/>
    <property type="match status" value="1"/>
</dbReference>
<dbReference type="PANTHER" id="PTHR12697">
    <property type="entry name" value="PBS LYASE HEAT-LIKE PROTEIN"/>
    <property type="match status" value="1"/>
</dbReference>
<dbReference type="InterPro" id="IPR004155">
    <property type="entry name" value="PBS_lyase_HEAT"/>
</dbReference>
<proteinExistence type="predicted"/>
<dbReference type="KEGG" id="oni:Osc7112_2791"/>
<dbReference type="Gene3D" id="3.40.50.300">
    <property type="entry name" value="P-loop containing nucleotide triphosphate hydrolases"/>
    <property type="match status" value="1"/>
</dbReference>
<dbReference type="SMART" id="SM00382">
    <property type="entry name" value="AAA"/>
    <property type="match status" value="1"/>
</dbReference>
<dbReference type="OrthoDB" id="134770at2"/>
<dbReference type="InterPro" id="IPR027417">
    <property type="entry name" value="P-loop_NTPase"/>
</dbReference>